<dbReference type="SUPFAM" id="SSF54631">
    <property type="entry name" value="CBS-domain pair"/>
    <property type="match status" value="1"/>
</dbReference>
<dbReference type="AlphaFoldDB" id="A0A5C4SLX6"/>
<evidence type="ECO:0000259" key="3">
    <source>
        <dbReference type="PROSITE" id="PS51371"/>
    </source>
</evidence>
<feature type="domain" description="CBS" evidence="3">
    <location>
        <begin position="86"/>
        <end position="139"/>
    </location>
</feature>
<dbReference type="EMBL" id="VDCS01000007">
    <property type="protein sequence ID" value="TNJ44692.1"/>
    <property type="molecule type" value="Genomic_DNA"/>
</dbReference>
<protein>
    <submittedName>
        <fullName evidence="4">CBS domain-containing protein</fullName>
    </submittedName>
</protein>
<evidence type="ECO:0000313" key="4">
    <source>
        <dbReference type="EMBL" id="TNJ44692.1"/>
    </source>
</evidence>
<gene>
    <name evidence="4" type="ORF">FGF67_08610</name>
</gene>
<dbReference type="InterPro" id="IPR000644">
    <property type="entry name" value="CBS_dom"/>
</dbReference>
<dbReference type="InterPro" id="IPR046342">
    <property type="entry name" value="CBS_dom_sf"/>
</dbReference>
<sequence>MRNCTPISSIMTKRVIALTREDDLEKADRLFKRYKIKHIPIVSREMVIGMLSYTDLMRISFAETSSTSEERIDTVVYNMFSIEQVMAKHVITVTEDTCVREASNILAKAPFHALPVVENGFLKGIVTTSDLLNYFSKQF</sequence>
<dbReference type="InterPro" id="IPR051257">
    <property type="entry name" value="Diverse_CBS-Domain"/>
</dbReference>
<evidence type="ECO:0000256" key="2">
    <source>
        <dbReference type="PROSITE-ProRule" id="PRU00703"/>
    </source>
</evidence>
<reference evidence="4 5" key="1">
    <citation type="submission" date="2019-05" db="EMBL/GenBank/DDBJ databases">
        <title>Tamlana fucoidanivorans sp. nov., isolated from the surface of algae collected from Fujian province in China.</title>
        <authorList>
            <person name="Li J."/>
        </authorList>
    </citation>
    <scope>NUCLEOTIDE SEQUENCE [LARGE SCALE GENOMIC DNA]</scope>
    <source>
        <strain evidence="4 5">CW2-9</strain>
    </source>
</reference>
<dbReference type="OrthoDB" id="1119899at2"/>
<dbReference type="Proteomes" id="UP000308713">
    <property type="component" value="Unassembled WGS sequence"/>
</dbReference>
<keyword evidence="5" id="KW-1185">Reference proteome</keyword>
<dbReference type="Pfam" id="PF00571">
    <property type="entry name" value="CBS"/>
    <property type="match status" value="2"/>
</dbReference>
<dbReference type="SMART" id="SM00116">
    <property type="entry name" value="CBS"/>
    <property type="match status" value="2"/>
</dbReference>
<organism evidence="4 5">
    <name type="scientific">Allotamlana fucoidanivorans</name>
    <dbReference type="NCBI Taxonomy" id="2583814"/>
    <lineage>
        <taxon>Bacteria</taxon>
        <taxon>Pseudomonadati</taxon>
        <taxon>Bacteroidota</taxon>
        <taxon>Flavobacteriia</taxon>
        <taxon>Flavobacteriales</taxon>
        <taxon>Flavobacteriaceae</taxon>
        <taxon>Allotamlana</taxon>
    </lineage>
</organism>
<dbReference type="RefSeq" id="WP_139696764.1">
    <property type="nucleotide sequence ID" value="NZ_CP074074.1"/>
</dbReference>
<dbReference type="PROSITE" id="PS51371">
    <property type="entry name" value="CBS"/>
    <property type="match status" value="2"/>
</dbReference>
<name>A0A5C4SLX6_9FLAO</name>
<dbReference type="Gene3D" id="3.10.580.10">
    <property type="entry name" value="CBS-domain"/>
    <property type="match status" value="1"/>
</dbReference>
<comment type="caution">
    <text evidence="4">The sequence shown here is derived from an EMBL/GenBank/DDBJ whole genome shotgun (WGS) entry which is preliminary data.</text>
</comment>
<evidence type="ECO:0000313" key="5">
    <source>
        <dbReference type="Proteomes" id="UP000308713"/>
    </source>
</evidence>
<dbReference type="PANTHER" id="PTHR43080">
    <property type="entry name" value="CBS DOMAIN-CONTAINING PROTEIN CBSX3, MITOCHONDRIAL"/>
    <property type="match status" value="1"/>
</dbReference>
<keyword evidence="1 2" id="KW-0129">CBS domain</keyword>
<feature type="domain" description="CBS" evidence="3">
    <location>
        <begin position="11"/>
        <end position="66"/>
    </location>
</feature>
<proteinExistence type="predicted"/>
<evidence type="ECO:0000256" key="1">
    <source>
        <dbReference type="ARBA" id="ARBA00023122"/>
    </source>
</evidence>
<accession>A0A5C4SLX6</accession>
<dbReference type="PANTHER" id="PTHR43080:SF2">
    <property type="entry name" value="CBS DOMAIN-CONTAINING PROTEIN"/>
    <property type="match status" value="1"/>
</dbReference>